<keyword evidence="3" id="KW-0812">Transmembrane</keyword>
<evidence type="ECO:0000256" key="2">
    <source>
        <dbReference type="ARBA" id="ARBA00022475"/>
    </source>
</evidence>
<dbReference type="AlphaFoldDB" id="A0A4Q0UAV6"/>
<accession>A0A4Q0UAV6</accession>
<evidence type="ECO:0000256" key="5">
    <source>
        <dbReference type="ARBA" id="ARBA00023136"/>
    </source>
</evidence>
<proteinExistence type="predicted"/>
<dbReference type="EMBL" id="DYXT01000035">
    <property type="protein sequence ID" value="HJE39464.1"/>
    <property type="molecule type" value="Genomic_DNA"/>
</dbReference>
<evidence type="ECO:0000313" key="7">
    <source>
        <dbReference type="EMBL" id="HJE39464.1"/>
    </source>
</evidence>
<evidence type="ECO:0000313" key="8">
    <source>
        <dbReference type="Proteomes" id="UP000711407"/>
    </source>
</evidence>
<evidence type="ECO:0000256" key="4">
    <source>
        <dbReference type="ARBA" id="ARBA00022989"/>
    </source>
</evidence>
<keyword evidence="2" id="KW-1003">Cell membrane</keyword>
<sequence>MNPEENKHRNMVWCLLRRNISTGQLAGYAVATFVGLAILSVALQFYRDVISLWHDEDKLFGENYIVVSKKVSGFGGLFGSNSSAFSADEISDIARQPWSRKVGAFTAADFNVNASASLGGGRLSTSLFLETIPDEFFDITPREWDYDPQRGGIVPIIIPKDYLALYNFGYAASHGMPQLSESMIGMLPLKLSLSGNGDEATVDARIVGFSSRLNTIAVPEAFLEEANRRFGSKPETAQSPSRLIVKVSDKADPAIRSYLSDKGYEQGGDVSQSGQLTFFLRLTTSVVVAIGVVITLLSFFILVLSIYLLLQKNRRKIHDLMLLGYFPEDISKAYVRMVTVINAGVVCLSAAVVFIAQMLWTSQLELMQASPSSLWLTFTAMVGIMAVLTILSMVIIRRRVCATFRLS</sequence>
<dbReference type="Proteomes" id="UP000711407">
    <property type="component" value="Unassembled WGS sequence"/>
</dbReference>
<reference evidence="7" key="1">
    <citation type="journal article" date="2021" name="PeerJ">
        <title>Extensive microbial diversity within the chicken gut microbiome revealed by metagenomics and culture.</title>
        <authorList>
            <person name="Gilroy R."/>
            <person name="Ravi A."/>
            <person name="Getino M."/>
            <person name="Pursley I."/>
            <person name="Horton D.L."/>
            <person name="Alikhan N.F."/>
            <person name="Baker D."/>
            <person name="Gharbi K."/>
            <person name="Hall N."/>
            <person name="Watson M."/>
            <person name="Adriaenssens E.M."/>
            <person name="Foster-Nyarko E."/>
            <person name="Jarju S."/>
            <person name="Secka A."/>
            <person name="Antonio M."/>
            <person name="Oren A."/>
            <person name="Chaudhuri R.R."/>
            <person name="La Ragione R."/>
            <person name="Hildebrand F."/>
            <person name="Pallen M.J."/>
        </authorList>
    </citation>
    <scope>NUCLEOTIDE SEQUENCE</scope>
    <source>
        <strain evidence="7">4100</strain>
    </source>
</reference>
<evidence type="ECO:0000256" key="3">
    <source>
        <dbReference type="ARBA" id="ARBA00022692"/>
    </source>
</evidence>
<dbReference type="Pfam" id="PF02687">
    <property type="entry name" value="FtsX"/>
    <property type="match status" value="1"/>
</dbReference>
<comment type="subcellular location">
    <subcellularLocation>
        <location evidence="1">Cell membrane</location>
        <topology evidence="1">Multi-pass membrane protein</topology>
    </subcellularLocation>
</comment>
<organism evidence="7 8">
    <name type="scientific">Candidatus Amulumruptor caecigallinarius</name>
    <dbReference type="NCBI Taxonomy" id="2109911"/>
    <lineage>
        <taxon>Bacteria</taxon>
        <taxon>Pseudomonadati</taxon>
        <taxon>Bacteroidota</taxon>
        <taxon>Bacteroidia</taxon>
        <taxon>Bacteroidales</taxon>
        <taxon>Muribaculaceae</taxon>
        <taxon>Candidatus Amulumruptor</taxon>
    </lineage>
</organism>
<protein>
    <submittedName>
        <fullName evidence="7">ABC transporter permease</fullName>
    </submittedName>
</protein>
<keyword evidence="4" id="KW-1133">Transmembrane helix</keyword>
<keyword evidence="5" id="KW-0472">Membrane</keyword>
<evidence type="ECO:0000259" key="6">
    <source>
        <dbReference type="Pfam" id="PF02687"/>
    </source>
</evidence>
<dbReference type="GO" id="GO:0005886">
    <property type="term" value="C:plasma membrane"/>
    <property type="evidence" value="ECO:0007669"/>
    <property type="project" value="UniProtKB-SubCell"/>
</dbReference>
<feature type="domain" description="ABC3 transporter permease C-terminal" evidence="6">
    <location>
        <begin position="289"/>
        <end position="401"/>
    </location>
</feature>
<comment type="caution">
    <text evidence="7">The sequence shown here is derived from an EMBL/GenBank/DDBJ whole genome shotgun (WGS) entry which is preliminary data.</text>
</comment>
<evidence type="ECO:0000256" key="1">
    <source>
        <dbReference type="ARBA" id="ARBA00004651"/>
    </source>
</evidence>
<name>A0A4Q0UAV6_9BACT</name>
<dbReference type="InterPro" id="IPR003838">
    <property type="entry name" value="ABC3_permease_C"/>
</dbReference>
<gene>
    <name evidence="7" type="ORF">K8V47_06890</name>
</gene>
<reference evidence="7" key="2">
    <citation type="submission" date="2021-09" db="EMBL/GenBank/DDBJ databases">
        <authorList>
            <person name="Gilroy R."/>
        </authorList>
    </citation>
    <scope>NUCLEOTIDE SEQUENCE</scope>
    <source>
        <strain evidence="7">4100</strain>
    </source>
</reference>